<protein>
    <submittedName>
        <fullName evidence="1">Uncharacterized protein</fullName>
    </submittedName>
</protein>
<name>A0A1D2VDG2_9ASCO</name>
<gene>
    <name evidence="1" type="ORF">ASCRUDRAFT_77023</name>
</gene>
<dbReference type="InParanoid" id="A0A1D2VDG2"/>
<evidence type="ECO:0000313" key="1">
    <source>
        <dbReference type="EMBL" id="ODV59676.1"/>
    </source>
</evidence>
<organism evidence="1 2">
    <name type="scientific">Ascoidea rubescens DSM 1968</name>
    <dbReference type="NCBI Taxonomy" id="1344418"/>
    <lineage>
        <taxon>Eukaryota</taxon>
        <taxon>Fungi</taxon>
        <taxon>Dikarya</taxon>
        <taxon>Ascomycota</taxon>
        <taxon>Saccharomycotina</taxon>
        <taxon>Saccharomycetes</taxon>
        <taxon>Ascoideaceae</taxon>
        <taxon>Ascoidea</taxon>
    </lineage>
</organism>
<accession>A0A1D2VDG2</accession>
<reference evidence="2" key="1">
    <citation type="submission" date="2016-05" db="EMBL/GenBank/DDBJ databases">
        <title>Comparative genomics of biotechnologically important yeasts.</title>
        <authorList>
            <consortium name="DOE Joint Genome Institute"/>
            <person name="Riley R."/>
            <person name="Haridas S."/>
            <person name="Wolfe K.H."/>
            <person name="Lopes M.R."/>
            <person name="Hittinger C.T."/>
            <person name="Goker M."/>
            <person name="Salamov A."/>
            <person name="Wisecaver J."/>
            <person name="Long T.M."/>
            <person name="Aerts A.L."/>
            <person name="Barry K."/>
            <person name="Choi C."/>
            <person name="Clum A."/>
            <person name="Coughlan A.Y."/>
            <person name="Deshpande S."/>
            <person name="Douglass A.P."/>
            <person name="Hanson S.J."/>
            <person name="Klenk H.-P."/>
            <person name="Labutti K."/>
            <person name="Lapidus A."/>
            <person name="Lindquist E."/>
            <person name="Lipzen A."/>
            <person name="Meier-Kolthoff J.P."/>
            <person name="Ohm R.A."/>
            <person name="Otillar R.P."/>
            <person name="Pangilinan J."/>
            <person name="Peng Y."/>
            <person name="Rokas A."/>
            <person name="Rosa C.A."/>
            <person name="Scheuner C."/>
            <person name="Sibirny A.A."/>
            <person name="Slot J.C."/>
            <person name="Stielow J.B."/>
            <person name="Sun H."/>
            <person name="Kurtzman C.P."/>
            <person name="Blackwell M."/>
            <person name="Grigoriev I.V."/>
            <person name="Jeffries T.W."/>
        </authorList>
    </citation>
    <scope>NUCLEOTIDE SEQUENCE [LARGE SCALE GENOMIC DNA]</scope>
    <source>
        <strain evidence="2">DSM 1968</strain>
    </source>
</reference>
<dbReference type="AlphaFoldDB" id="A0A1D2VDG2"/>
<dbReference type="RefSeq" id="XP_020045983.1">
    <property type="nucleotide sequence ID" value="XM_020193698.1"/>
</dbReference>
<keyword evidence="2" id="KW-1185">Reference proteome</keyword>
<proteinExistence type="predicted"/>
<dbReference type="GeneID" id="30967334"/>
<dbReference type="EMBL" id="KV454485">
    <property type="protein sequence ID" value="ODV59676.1"/>
    <property type="molecule type" value="Genomic_DNA"/>
</dbReference>
<evidence type="ECO:0000313" key="2">
    <source>
        <dbReference type="Proteomes" id="UP000095038"/>
    </source>
</evidence>
<sequence>MPDKYYLNSGDRKVLTTNIEDCVDAIGYGQEKVITTSVGKTYYQALYNTAISENDDPNVSSKIFRLSNCILTRLSDQAETYIRLGIRKSDWAILTGTADRYNLSSLDSLDPSSSYQFVSVCYHPPYKRATTFVNKSTNSNISLNIDNILNNFSVVADVSVIFRAYLEKKTSTALVTDPPKKIDPIDSKNDEKFIDFYDDLTISDKSEKIPFYIGGELININRLIELAEFDCFERECIVEEAFLNQWISLSSN</sequence>
<dbReference type="Proteomes" id="UP000095038">
    <property type="component" value="Unassembled WGS sequence"/>
</dbReference>